<sequence length="313" mass="35973">MPLALPDLSTAILKEYPNCAGPILDQLVHWVNEYQLTWLPDRDGKDAYFLMPEIAQRLKMSVSNVKNLFKPIVRAWEDKPGLPKPRLIKLDAVAIKPFQRALYTYYDINYYNNHLWVCNWTAAYGRIALCNNTRLAPTLSLHERTKTTLVPQATSIRNVEIPGPTYNSELELQMDLVLLASYTTNPFTRELTVINTLESRARTRRFDLCRYSNGKAQVIEIKINPIGVEDVVSTIAYKGYIELANNHFDTPVEFIFVGPGITPQAQRLLHGPVSFMTTHELRDMLYHEALGNTPVEGHWYIHKCKEMLPRLWS</sequence>
<dbReference type="GeneID" id="26643226"/>
<evidence type="ECO:0000313" key="1">
    <source>
        <dbReference type="EMBL" id="AGR48613.1"/>
    </source>
</evidence>
<dbReference type="EMBL" id="KF356199">
    <property type="protein sequence ID" value="AGR48613.1"/>
    <property type="molecule type" value="Genomic_DNA"/>
</dbReference>
<keyword evidence="2" id="KW-1185">Reference proteome</keyword>
<proteinExistence type="predicted"/>
<evidence type="ECO:0000313" key="2">
    <source>
        <dbReference type="Proteomes" id="UP000028567"/>
    </source>
</evidence>
<accession>A0A075BSL0</accession>
<protein>
    <submittedName>
        <fullName evidence="1">Uncharacterized protein</fullName>
    </submittedName>
</protein>
<dbReference type="RefSeq" id="YP_009217732.1">
    <property type="nucleotide sequence ID" value="NC_029002.1"/>
</dbReference>
<dbReference type="Proteomes" id="UP000028567">
    <property type="component" value="Segment"/>
</dbReference>
<name>A0A075BSL0_9CAUD</name>
<dbReference type="KEGG" id="vg:26643226"/>
<organism evidence="1 2">
    <name type="scientific">Microcystis phage MaMV-DC</name>
    <dbReference type="NCBI Taxonomy" id="1357715"/>
    <lineage>
        <taxon>Viruses</taxon>
        <taxon>Duplodnaviria</taxon>
        <taxon>Heunggongvirae</taxon>
        <taxon>Uroviricota</taxon>
        <taxon>Caudoviricetes</taxon>
        <taxon>Fukuivirus</taxon>
        <taxon>Fukuivirus MVDC</taxon>
    </lineage>
</organism>
<reference evidence="1 2" key="1">
    <citation type="submission" date="2013-07" db="EMBL/GenBank/DDBJ databases">
        <title>Sequencing and analysis of the complete genome of Microcystis aeruginosa phage MaMV-DC.</title>
        <authorList>
            <person name="Ou T."/>
            <person name="Li S.H."/>
            <person name="Zhang Q.Y."/>
        </authorList>
    </citation>
    <scope>NUCLEOTIDE SEQUENCE [LARGE SCALE GENOMIC DNA]</scope>
</reference>
<gene>
    <name evidence="1" type="ORF">MaMVDC_48</name>
</gene>